<feature type="compositionally biased region" description="Basic residues" evidence="1">
    <location>
        <begin position="128"/>
        <end position="137"/>
    </location>
</feature>
<sequence>MIPRYDGLVPVIRRPASSFTTALAHANPSAPASSVTRYVISPFSTASAEKAHTNAMAERERRLFIFLPSVDCATPPCELQVSPHYFEDPVDAPEADSDLDSGEDLAEDEESQTASTRGCARQGGAHGSIRKRRRARRREPMRLEYGGFYRPSAEEAAKSVRLVSTPASKYSHLACVLLQLPTSWREQDGDEGVGHDRTACSPSSPSSKSVITCTPLRRPILQLWGERSSARVDPKEGHLFSGGNAAGISAAWGSDTPLRIRKKDWKTMDAVEADLHRPTKWSGDDDGDVSDESRGKLSTGADQTVSARARRREKEEGTHTSVRAFLVGAKEALRQQGAVNTAGEFSEQQPAVLIDDAPPVLAQVEAPAPVEVAPKRASVTLQLYSGASGSVVQSSVAAAAAYASPVHPPPASGTDAVASLPPTAVSADESTSLDLLACAVVAGMQRSEARTTATLMELQKRILKQLPEFAAMSEKMRSAATKQEAITWFQTSQRALRAWLVERGHLIHSDGTVTFGAV</sequence>
<feature type="compositionally biased region" description="Acidic residues" evidence="1">
    <location>
        <begin position="88"/>
        <end position="111"/>
    </location>
</feature>
<accession>A0A836H4F1</accession>
<dbReference type="KEGG" id="loi:92358878"/>
<dbReference type="AlphaFoldDB" id="A0A836H4F1"/>
<evidence type="ECO:0000313" key="2">
    <source>
        <dbReference type="EMBL" id="KAG5470230.1"/>
    </source>
</evidence>
<name>A0A836H4F1_9TRYP</name>
<reference evidence="3" key="2">
    <citation type="journal article" date="2021" name="Sci. Data">
        <title>Chromosome-scale genome sequencing, assembly and annotation of six genomes from subfamily Leishmaniinae.</title>
        <authorList>
            <person name="Almutairi H."/>
            <person name="Urbaniak M.D."/>
            <person name="Bates M.D."/>
            <person name="Jariyapan N."/>
            <person name="Kwakye-Nuako G."/>
            <person name="Thomaz Soccol V."/>
            <person name="Al-Salem W.S."/>
            <person name="Dillon R.J."/>
            <person name="Bates P.A."/>
            <person name="Gatherer D."/>
        </authorList>
    </citation>
    <scope>NUCLEOTIDE SEQUENCE [LARGE SCALE GENOMIC DNA]</scope>
</reference>
<feature type="region of interest" description="Disordered" evidence="1">
    <location>
        <begin position="276"/>
        <end position="319"/>
    </location>
</feature>
<dbReference type="GeneID" id="92358878"/>
<feature type="region of interest" description="Disordered" evidence="1">
    <location>
        <begin position="83"/>
        <end position="137"/>
    </location>
</feature>
<feature type="region of interest" description="Disordered" evidence="1">
    <location>
        <begin position="188"/>
        <end position="211"/>
    </location>
</feature>
<protein>
    <submittedName>
        <fullName evidence="2">Uncharacterized protein</fullName>
    </submittedName>
</protein>
<keyword evidence="3" id="KW-1185">Reference proteome</keyword>
<evidence type="ECO:0000256" key="1">
    <source>
        <dbReference type="SAM" id="MobiDB-lite"/>
    </source>
</evidence>
<dbReference type="RefSeq" id="XP_067060496.1">
    <property type="nucleotide sequence ID" value="XM_067204944.1"/>
</dbReference>
<proteinExistence type="predicted"/>
<comment type="caution">
    <text evidence="2">The sequence shown here is derived from an EMBL/GenBank/DDBJ whole genome shotgun (WGS) entry which is preliminary data.</text>
</comment>
<evidence type="ECO:0000313" key="3">
    <source>
        <dbReference type="Proteomes" id="UP000674143"/>
    </source>
</evidence>
<gene>
    <name evidence="2" type="ORF">LSCM4_02924</name>
</gene>
<dbReference type="Proteomes" id="UP000674143">
    <property type="component" value="Unassembled WGS sequence"/>
</dbReference>
<reference evidence="3" key="1">
    <citation type="journal article" date="2021" name="Microbiol. Resour. Announc.">
        <title>LGAAP: Leishmaniinae Genome Assembly and Annotation Pipeline.</title>
        <authorList>
            <person name="Almutairi H."/>
            <person name="Urbaniak M.D."/>
            <person name="Bates M.D."/>
            <person name="Jariyapan N."/>
            <person name="Kwakye-Nuako G."/>
            <person name="Thomaz-Soccol V."/>
            <person name="Al-Salem W.S."/>
            <person name="Dillon R.J."/>
            <person name="Bates P.A."/>
            <person name="Gatherer D."/>
        </authorList>
    </citation>
    <scope>NUCLEOTIDE SEQUENCE [LARGE SCALE GENOMIC DNA]</scope>
</reference>
<organism evidence="2 3">
    <name type="scientific">Leishmania orientalis</name>
    <dbReference type="NCBI Taxonomy" id="2249476"/>
    <lineage>
        <taxon>Eukaryota</taxon>
        <taxon>Discoba</taxon>
        <taxon>Euglenozoa</taxon>
        <taxon>Kinetoplastea</taxon>
        <taxon>Metakinetoplastina</taxon>
        <taxon>Trypanosomatida</taxon>
        <taxon>Trypanosomatidae</taxon>
        <taxon>Leishmaniinae</taxon>
        <taxon>Leishmania</taxon>
    </lineage>
</organism>
<dbReference type="EMBL" id="JAFHLR010000032">
    <property type="protein sequence ID" value="KAG5470230.1"/>
    <property type="molecule type" value="Genomic_DNA"/>
</dbReference>